<organism evidence="1 2">
    <name type="scientific">Streptomyces solincola</name>
    <dbReference type="NCBI Taxonomy" id="2100817"/>
    <lineage>
        <taxon>Bacteria</taxon>
        <taxon>Bacillati</taxon>
        <taxon>Actinomycetota</taxon>
        <taxon>Actinomycetes</taxon>
        <taxon>Kitasatosporales</taxon>
        <taxon>Streptomycetaceae</taxon>
        <taxon>Streptomyces</taxon>
    </lineage>
</organism>
<dbReference type="RefSeq" id="WP_105869657.1">
    <property type="nucleotide sequence ID" value="NZ_PVLV01000234.1"/>
</dbReference>
<gene>
    <name evidence="1" type="ORF">C6N75_16410</name>
</gene>
<name>A0A2S9PUQ8_9ACTN</name>
<keyword evidence="2" id="KW-1185">Reference proteome</keyword>
<proteinExistence type="predicted"/>
<accession>A0A2S9PUQ8</accession>
<protein>
    <submittedName>
        <fullName evidence="1">DUF5133 domain-containing protein</fullName>
    </submittedName>
</protein>
<dbReference type="Proteomes" id="UP000239322">
    <property type="component" value="Unassembled WGS sequence"/>
</dbReference>
<dbReference type="AlphaFoldDB" id="A0A2S9PUQ8"/>
<reference evidence="1 2" key="1">
    <citation type="submission" date="2018-03" db="EMBL/GenBank/DDBJ databases">
        <title>Novel Streptomyces sp. from soil.</title>
        <authorList>
            <person name="Tan G.Y.A."/>
            <person name="Lee Z.Y."/>
        </authorList>
    </citation>
    <scope>NUCLEOTIDE SEQUENCE [LARGE SCALE GENOMIC DNA]</scope>
    <source>
        <strain evidence="1 2">ST5x</strain>
    </source>
</reference>
<sequence length="102" mass="10378">MLLAHPAVLRELVARYESLCTAAQGLALAPDLQRRLDDVTYTLCVTTGTRDLDHALAAARARLTATASAVVAAKDACVVAAAKDACVAAAPLASASVARGGF</sequence>
<comment type="caution">
    <text evidence="1">The sequence shown here is derived from an EMBL/GenBank/DDBJ whole genome shotgun (WGS) entry which is preliminary data.</text>
</comment>
<evidence type="ECO:0000313" key="2">
    <source>
        <dbReference type="Proteomes" id="UP000239322"/>
    </source>
</evidence>
<dbReference type="OrthoDB" id="4320263at2"/>
<dbReference type="EMBL" id="PVLV01000234">
    <property type="protein sequence ID" value="PRH78156.1"/>
    <property type="molecule type" value="Genomic_DNA"/>
</dbReference>
<dbReference type="InterPro" id="IPR033457">
    <property type="entry name" value="DUF5133"/>
</dbReference>
<dbReference type="Pfam" id="PF17196">
    <property type="entry name" value="DUF5133"/>
    <property type="match status" value="1"/>
</dbReference>
<evidence type="ECO:0000313" key="1">
    <source>
        <dbReference type="EMBL" id="PRH78156.1"/>
    </source>
</evidence>